<dbReference type="KEGG" id="pob:LPB03_06440"/>
<dbReference type="Proteomes" id="UP000092584">
    <property type="component" value="Unassembled WGS sequence"/>
</dbReference>
<comment type="caution">
    <text evidence="1">The sequence shown here is derived from an EMBL/GenBank/DDBJ whole genome shotgun (WGS) entry which is preliminary data.</text>
</comment>
<accession>A0A1B8TZF7</accession>
<proteinExistence type="predicted"/>
<organism evidence="1 2">
    <name type="scientific">Polaribacter vadi</name>
    <dbReference type="NCBI Taxonomy" id="1774273"/>
    <lineage>
        <taxon>Bacteria</taxon>
        <taxon>Pseudomonadati</taxon>
        <taxon>Bacteroidota</taxon>
        <taxon>Flavobacteriia</taxon>
        <taxon>Flavobacteriales</taxon>
        <taxon>Flavobacteriaceae</taxon>
    </lineage>
</organism>
<gene>
    <name evidence="1" type="ORF">LPB3_06050</name>
</gene>
<dbReference type="AlphaFoldDB" id="A0A1B8TZF7"/>
<sequence length="241" mass="28597">MCNWVLQNNQESPFCLFVYLKLSYPSGKIQWIHQDKEYASFFLKKCSKTITNNFNKLIALGWLYYDEEFEYYRLVSIDTLRDERDWTQRRAAPFTYKDVTHIRAALGAILYTQLYKSYCRKHFKKRKSNVLKSESASESFTFSCDVKRFAEISVNSIESIFGLSINKASRIKNLAAKENLLEVQKQYFELTQEQVYAAKKGAKYRGENQNIIFKNGKHYLQLTDKIYSDLYFKKRKKLETL</sequence>
<evidence type="ECO:0000313" key="2">
    <source>
        <dbReference type="Proteomes" id="UP000092584"/>
    </source>
</evidence>
<name>A0A1B8TZF7_9FLAO</name>
<keyword evidence="2" id="KW-1185">Reference proteome</keyword>
<reference evidence="2" key="1">
    <citation type="submission" date="2016-02" db="EMBL/GenBank/DDBJ databases">
        <authorList>
            <person name="Shin S.-K."/>
            <person name="Yi H."/>
            <person name="Kim E."/>
        </authorList>
    </citation>
    <scope>NUCLEOTIDE SEQUENCE [LARGE SCALE GENOMIC DNA]</scope>
    <source>
        <strain evidence="2">LPB0003</strain>
    </source>
</reference>
<dbReference type="STRING" id="1774273.LPB03_06440"/>
<protein>
    <submittedName>
        <fullName evidence="1">Uncharacterized protein</fullName>
    </submittedName>
</protein>
<evidence type="ECO:0000313" key="1">
    <source>
        <dbReference type="EMBL" id="OBY64954.1"/>
    </source>
</evidence>
<dbReference type="EMBL" id="LSFM01000021">
    <property type="protein sequence ID" value="OBY64954.1"/>
    <property type="molecule type" value="Genomic_DNA"/>
</dbReference>